<evidence type="ECO:0000313" key="2">
    <source>
        <dbReference type="Proteomes" id="UP000324678"/>
    </source>
</evidence>
<dbReference type="EMBL" id="CP043505">
    <property type="protein sequence ID" value="QEO13092.1"/>
    <property type="molecule type" value="Genomic_DNA"/>
</dbReference>
<reference evidence="1 2" key="1">
    <citation type="submission" date="2019-09" db="EMBL/GenBank/DDBJ databases">
        <title>Genome sequencing of strain KACC 19306.</title>
        <authorList>
            <person name="Heo J."/>
            <person name="Kim S.-J."/>
            <person name="Kim J.-S."/>
            <person name="Hong S.-B."/>
            <person name="Kwon S.-W."/>
        </authorList>
    </citation>
    <scope>NUCLEOTIDE SEQUENCE [LARGE SCALE GENOMIC DNA]</scope>
    <source>
        <strain evidence="1 2">KACC 19306</strain>
    </source>
</reference>
<dbReference type="KEGG" id="ail:FLP10_00665"/>
<dbReference type="RefSeq" id="WP_149159116.1">
    <property type="nucleotide sequence ID" value="NZ_CP043505.1"/>
</dbReference>
<dbReference type="AlphaFoldDB" id="A0A5C1YE72"/>
<gene>
    <name evidence="1" type="ORF">FLP10_00665</name>
</gene>
<dbReference type="Gene3D" id="3.30.300.20">
    <property type="match status" value="1"/>
</dbReference>
<dbReference type="PANTHER" id="PTHR35368:SF1">
    <property type="entry name" value="HYDROPEROXIDE REDUCTASE"/>
    <property type="match status" value="1"/>
</dbReference>
<dbReference type="Pfam" id="PF02566">
    <property type="entry name" value="OsmC"/>
    <property type="match status" value="1"/>
</dbReference>
<accession>A0A5C1YE72</accession>
<dbReference type="InterPro" id="IPR003718">
    <property type="entry name" value="OsmC/Ohr_fam"/>
</dbReference>
<name>A0A5C1YE72_9MICO</name>
<dbReference type="InterPro" id="IPR015946">
    <property type="entry name" value="KH_dom-like_a/b"/>
</dbReference>
<dbReference type="PANTHER" id="PTHR35368">
    <property type="entry name" value="HYDROPEROXIDE REDUCTASE"/>
    <property type="match status" value="1"/>
</dbReference>
<sequence>MSNTPDSSPTKIRQPLNGVDVPNLFATLDAVRQTPELAAFRFRARNTWRAGTHSSTEISGFHGALHEMAHKNVTFLDSDHPAVLVGADNAPTPVEYVLHALASCLTAGIGNIASARGIRLDRVSSTVEGDIDLLGLLGLSDDVRNGYRWIRVTFEISGDADDETLRGLVEQSRRRSAVYDALVNPTPVEVEVDVVTR</sequence>
<proteinExistence type="predicted"/>
<dbReference type="SUPFAM" id="SSF82784">
    <property type="entry name" value="OsmC-like"/>
    <property type="match status" value="1"/>
</dbReference>
<keyword evidence="2" id="KW-1185">Reference proteome</keyword>
<dbReference type="InterPro" id="IPR036102">
    <property type="entry name" value="OsmC/Ohrsf"/>
</dbReference>
<dbReference type="InterPro" id="IPR052924">
    <property type="entry name" value="OsmC/Ohr_hydroprdx_reductase"/>
</dbReference>
<organism evidence="1 2">
    <name type="scientific">Agromyces intestinalis</name>
    <dbReference type="NCBI Taxonomy" id="2592652"/>
    <lineage>
        <taxon>Bacteria</taxon>
        <taxon>Bacillati</taxon>
        <taxon>Actinomycetota</taxon>
        <taxon>Actinomycetes</taxon>
        <taxon>Micrococcales</taxon>
        <taxon>Microbacteriaceae</taxon>
        <taxon>Agromyces</taxon>
    </lineage>
</organism>
<evidence type="ECO:0000313" key="1">
    <source>
        <dbReference type="EMBL" id="QEO13092.1"/>
    </source>
</evidence>
<dbReference type="Proteomes" id="UP000324678">
    <property type="component" value="Chromosome"/>
</dbReference>
<protein>
    <submittedName>
        <fullName evidence="1">OsmC family protein</fullName>
    </submittedName>
</protein>
<dbReference type="OrthoDB" id="9811389at2"/>